<gene>
    <name evidence="1" type="ORF">OCBIM_22022201mg</name>
</gene>
<accession>A0A0L8H4Y3</accession>
<name>A0A0L8H4Y3_OCTBM</name>
<evidence type="ECO:0000313" key="1">
    <source>
        <dbReference type="EMBL" id="KOF84356.1"/>
    </source>
</evidence>
<protein>
    <submittedName>
        <fullName evidence="1">Uncharacterized protein</fullName>
    </submittedName>
</protein>
<sequence>MYIDTHTPAYKYICSQKMSVKLRKDLRNNPIDFFFFFFFFFPSQSFCPISKMSSHSLYSRLVGYFDFRPNLKMGEPDDTSDC</sequence>
<dbReference type="AlphaFoldDB" id="A0A0L8H4Y3"/>
<dbReference type="EMBL" id="KQ419184">
    <property type="protein sequence ID" value="KOF84356.1"/>
    <property type="molecule type" value="Genomic_DNA"/>
</dbReference>
<organism evidence="1">
    <name type="scientific">Octopus bimaculoides</name>
    <name type="common">California two-spotted octopus</name>
    <dbReference type="NCBI Taxonomy" id="37653"/>
    <lineage>
        <taxon>Eukaryota</taxon>
        <taxon>Metazoa</taxon>
        <taxon>Spiralia</taxon>
        <taxon>Lophotrochozoa</taxon>
        <taxon>Mollusca</taxon>
        <taxon>Cephalopoda</taxon>
        <taxon>Coleoidea</taxon>
        <taxon>Octopodiformes</taxon>
        <taxon>Octopoda</taxon>
        <taxon>Incirrata</taxon>
        <taxon>Octopodidae</taxon>
        <taxon>Octopus</taxon>
    </lineage>
</organism>
<reference evidence="1" key="1">
    <citation type="submission" date="2015-07" db="EMBL/GenBank/DDBJ databases">
        <title>MeaNS - Measles Nucleotide Surveillance Program.</title>
        <authorList>
            <person name="Tran T."/>
            <person name="Druce J."/>
        </authorList>
    </citation>
    <scope>NUCLEOTIDE SEQUENCE</scope>
    <source>
        <strain evidence="1">UCB-OBI-ISO-001</strain>
        <tissue evidence="1">Gonad</tissue>
    </source>
</reference>
<proteinExistence type="predicted"/>